<sequence length="163" mass="18019">MVSRVYAQLADQYPINPSLLADQYSAASHYSSYGRSVLFSKPRPTLHHSLPRAYAVRSGTQDVTLSNESSIPNGMPLSKSNRYAVQPESSNKPLSLRPVNPPTSNPLQQEDTSPLRLPHNSLTRSRIHTYAVRSPYRVEQNQAGLPTQSSSNLQRSCLITGTN</sequence>
<gene>
    <name evidence="2" type="ORF">BDV96DRAFT_573084</name>
</gene>
<dbReference type="AlphaFoldDB" id="A0A6A5ZBN2"/>
<evidence type="ECO:0000313" key="2">
    <source>
        <dbReference type="EMBL" id="KAF2116919.1"/>
    </source>
</evidence>
<evidence type="ECO:0000313" key="3">
    <source>
        <dbReference type="Proteomes" id="UP000799770"/>
    </source>
</evidence>
<dbReference type="Proteomes" id="UP000799770">
    <property type="component" value="Unassembled WGS sequence"/>
</dbReference>
<keyword evidence="3" id="KW-1185">Reference proteome</keyword>
<proteinExistence type="predicted"/>
<dbReference type="EMBL" id="ML977320">
    <property type="protein sequence ID" value="KAF2116919.1"/>
    <property type="molecule type" value="Genomic_DNA"/>
</dbReference>
<name>A0A6A5ZBN2_9PLEO</name>
<protein>
    <submittedName>
        <fullName evidence="2">Uncharacterized protein</fullName>
    </submittedName>
</protein>
<accession>A0A6A5ZBN2</accession>
<organism evidence="2 3">
    <name type="scientific">Lophiotrema nucula</name>
    <dbReference type="NCBI Taxonomy" id="690887"/>
    <lineage>
        <taxon>Eukaryota</taxon>
        <taxon>Fungi</taxon>
        <taxon>Dikarya</taxon>
        <taxon>Ascomycota</taxon>
        <taxon>Pezizomycotina</taxon>
        <taxon>Dothideomycetes</taxon>
        <taxon>Pleosporomycetidae</taxon>
        <taxon>Pleosporales</taxon>
        <taxon>Lophiotremataceae</taxon>
        <taxon>Lophiotrema</taxon>
    </lineage>
</organism>
<feature type="region of interest" description="Disordered" evidence="1">
    <location>
        <begin position="61"/>
        <end position="119"/>
    </location>
</feature>
<reference evidence="2" key="1">
    <citation type="journal article" date="2020" name="Stud. Mycol.">
        <title>101 Dothideomycetes genomes: a test case for predicting lifestyles and emergence of pathogens.</title>
        <authorList>
            <person name="Haridas S."/>
            <person name="Albert R."/>
            <person name="Binder M."/>
            <person name="Bloem J."/>
            <person name="Labutti K."/>
            <person name="Salamov A."/>
            <person name="Andreopoulos B."/>
            <person name="Baker S."/>
            <person name="Barry K."/>
            <person name="Bills G."/>
            <person name="Bluhm B."/>
            <person name="Cannon C."/>
            <person name="Castanera R."/>
            <person name="Culley D."/>
            <person name="Daum C."/>
            <person name="Ezra D."/>
            <person name="Gonzalez J."/>
            <person name="Henrissat B."/>
            <person name="Kuo A."/>
            <person name="Liang C."/>
            <person name="Lipzen A."/>
            <person name="Lutzoni F."/>
            <person name="Magnuson J."/>
            <person name="Mondo S."/>
            <person name="Nolan M."/>
            <person name="Ohm R."/>
            <person name="Pangilinan J."/>
            <person name="Park H.-J."/>
            <person name="Ramirez L."/>
            <person name="Alfaro M."/>
            <person name="Sun H."/>
            <person name="Tritt A."/>
            <person name="Yoshinaga Y."/>
            <person name="Zwiers L.-H."/>
            <person name="Turgeon B."/>
            <person name="Goodwin S."/>
            <person name="Spatafora J."/>
            <person name="Crous P."/>
            <person name="Grigoriev I."/>
        </authorList>
    </citation>
    <scope>NUCLEOTIDE SEQUENCE</scope>
    <source>
        <strain evidence="2">CBS 627.86</strain>
    </source>
</reference>
<feature type="compositionally biased region" description="Polar residues" evidence="1">
    <location>
        <begin position="61"/>
        <end position="93"/>
    </location>
</feature>
<evidence type="ECO:0000256" key="1">
    <source>
        <dbReference type="SAM" id="MobiDB-lite"/>
    </source>
</evidence>